<evidence type="ECO:0000259" key="6">
    <source>
        <dbReference type="PROSITE" id="PS50157"/>
    </source>
</evidence>
<evidence type="ECO:0000313" key="7">
    <source>
        <dbReference type="EMBL" id="KAK9886607.1"/>
    </source>
</evidence>
<name>A0AAW1V2U4_9CUCU</name>
<evidence type="ECO:0000256" key="1">
    <source>
        <dbReference type="ARBA" id="ARBA00022723"/>
    </source>
</evidence>
<accession>A0AAW1V2U4</accession>
<dbReference type="InterPro" id="IPR013087">
    <property type="entry name" value="Znf_C2H2_type"/>
</dbReference>
<dbReference type="GO" id="GO:0005634">
    <property type="term" value="C:nucleus"/>
    <property type="evidence" value="ECO:0007669"/>
    <property type="project" value="TreeGrafter"/>
</dbReference>
<feature type="domain" description="C2H2-type" evidence="6">
    <location>
        <begin position="277"/>
        <end position="304"/>
    </location>
</feature>
<dbReference type="PROSITE" id="PS00028">
    <property type="entry name" value="ZINC_FINGER_C2H2_1"/>
    <property type="match status" value="4"/>
</dbReference>
<evidence type="ECO:0000256" key="5">
    <source>
        <dbReference type="PROSITE-ProRule" id="PRU00042"/>
    </source>
</evidence>
<evidence type="ECO:0000256" key="3">
    <source>
        <dbReference type="ARBA" id="ARBA00022771"/>
    </source>
</evidence>
<keyword evidence="3 5" id="KW-0863">Zinc-finger</keyword>
<dbReference type="SMART" id="SM00355">
    <property type="entry name" value="ZnF_C2H2"/>
    <property type="match status" value="4"/>
</dbReference>
<gene>
    <name evidence="7" type="ORF">WA026_017529</name>
</gene>
<dbReference type="AlphaFoldDB" id="A0AAW1V2U4"/>
<feature type="domain" description="C2H2-type" evidence="6">
    <location>
        <begin position="184"/>
        <end position="211"/>
    </location>
</feature>
<feature type="domain" description="C2H2-type" evidence="6">
    <location>
        <begin position="127"/>
        <end position="151"/>
    </location>
</feature>
<dbReference type="GO" id="GO:0000981">
    <property type="term" value="F:DNA-binding transcription factor activity, RNA polymerase II-specific"/>
    <property type="evidence" value="ECO:0007669"/>
    <property type="project" value="TreeGrafter"/>
</dbReference>
<reference evidence="7 8" key="1">
    <citation type="submission" date="2023-03" db="EMBL/GenBank/DDBJ databases">
        <title>Genome insight into feeding habits of ladybird beetles.</title>
        <authorList>
            <person name="Li H.-S."/>
            <person name="Huang Y.-H."/>
            <person name="Pang H."/>
        </authorList>
    </citation>
    <scope>NUCLEOTIDE SEQUENCE [LARGE SCALE GENOMIC DNA]</scope>
    <source>
        <strain evidence="7">SYSU_2023b</strain>
        <tissue evidence="7">Whole body</tissue>
    </source>
</reference>
<dbReference type="GO" id="GO:0008270">
    <property type="term" value="F:zinc ion binding"/>
    <property type="evidence" value="ECO:0007669"/>
    <property type="project" value="UniProtKB-KW"/>
</dbReference>
<dbReference type="SUPFAM" id="SSF57667">
    <property type="entry name" value="beta-beta-alpha zinc fingers"/>
    <property type="match status" value="2"/>
</dbReference>
<evidence type="ECO:0000313" key="8">
    <source>
        <dbReference type="Proteomes" id="UP001431783"/>
    </source>
</evidence>
<dbReference type="InterPro" id="IPR036236">
    <property type="entry name" value="Znf_C2H2_sf"/>
</dbReference>
<feature type="domain" description="C2H2-type" evidence="6">
    <location>
        <begin position="320"/>
        <end position="347"/>
    </location>
</feature>
<dbReference type="Gene3D" id="3.30.160.60">
    <property type="entry name" value="Classic Zinc Finger"/>
    <property type="match status" value="2"/>
</dbReference>
<dbReference type="PANTHER" id="PTHR24409:SF295">
    <property type="entry name" value="AZ2-RELATED"/>
    <property type="match status" value="1"/>
</dbReference>
<dbReference type="PANTHER" id="PTHR24409">
    <property type="entry name" value="ZINC FINGER PROTEIN 142"/>
    <property type="match status" value="1"/>
</dbReference>
<evidence type="ECO:0000256" key="2">
    <source>
        <dbReference type="ARBA" id="ARBA00022737"/>
    </source>
</evidence>
<dbReference type="FunFam" id="3.30.160.60:FF:000100">
    <property type="entry name" value="Zinc finger 45-like"/>
    <property type="match status" value="1"/>
</dbReference>
<dbReference type="GO" id="GO:0000977">
    <property type="term" value="F:RNA polymerase II transcription regulatory region sequence-specific DNA binding"/>
    <property type="evidence" value="ECO:0007669"/>
    <property type="project" value="TreeGrafter"/>
</dbReference>
<keyword evidence="2" id="KW-0677">Repeat</keyword>
<comment type="caution">
    <text evidence="7">The sequence shown here is derived from an EMBL/GenBank/DDBJ whole genome shotgun (WGS) entry which is preliminary data.</text>
</comment>
<keyword evidence="1" id="KW-0479">Metal-binding</keyword>
<keyword evidence="8" id="KW-1185">Reference proteome</keyword>
<sequence>MNSAQNNFCILNESNPVLENGQDTEVSEAIPILLGIDSEQQPNIEEKQSEGRYTLNEGHVTEETQTAEVVFCNQEGRTKITANLCLVPFTEIQTSEMNHQPSQNDDDCSTPINEQSEEIKVRESKPHKCPECDKIYSSHWNMRRHHKNVHAKSLINGKEEETTILIRDSQIEEERKELTLTGDFICRICAQSFPSKNALTSHIGWHSRQADKIVVKSEELENSGTQNETLFTTEQVIHASDSQNSKRKRCTSQGDTNFGTVKKQKANIDGPGKDRTEECPTCSKSFSTRFNLKRHLRTHEKKGEEKVPFFTVGNQAEEVFKCYICGQPFTSKSVLASHICRHLRREDPVLQGGTHVERYYRRLAWIYTEVLCTSFTDLQ</sequence>
<evidence type="ECO:0000256" key="4">
    <source>
        <dbReference type="ARBA" id="ARBA00022833"/>
    </source>
</evidence>
<dbReference type="EMBL" id="JARQZJ010000101">
    <property type="protein sequence ID" value="KAK9886607.1"/>
    <property type="molecule type" value="Genomic_DNA"/>
</dbReference>
<organism evidence="7 8">
    <name type="scientific">Henosepilachna vigintioctopunctata</name>
    <dbReference type="NCBI Taxonomy" id="420089"/>
    <lineage>
        <taxon>Eukaryota</taxon>
        <taxon>Metazoa</taxon>
        <taxon>Ecdysozoa</taxon>
        <taxon>Arthropoda</taxon>
        <taxon>Hexapoda</taxon>
        <taxon>Insecta</taxon>
        <taxon>Pterygota</taxon>
        <taxon>Neoptera</taxon>
        <taxon>Endopterygota</taxon>
        <taxon>Coleoptera</taxon>
        <taxon>Polyphaga</taxon>
        <taxon>Cucujiformia</taxon>
        <taxon>Coccinelloidea</taxon>
        <taxon>Coccinellidae</taxon>
        <taxon>Epilachninae</taxon>
        <taxon>Epilachnini</taxon>
        <taxon>Henosepilachna</taxon>
    </lineage>
</organism>
<protein>
    <recommendedName>
        <fullName evidence="6">C2H2-type domain-containing protein</fullName>
    </recommendedName>
</protein>
<proteinExistence type="predicted"/>
<dbReference type="Pfam" id="PF00096">
    <property type="entry name" value="zf-C2H2"/>
    <property type="match status" value="3"/>
</dbReference>
<keyword evidence="4" id="KW-0862">Zinc</keyword>
<dbReference type="Proteomes" id="UP001431783">
    <property type="component" value="Unassembled WGS sequence"/>
</dbReference>
<dbReference type="PROSITE" id="PS50157">
    <property type="entry name" value="ZINC_FINGER_C2H2_2"/>
    <property type="match status" value="4"/>
</dbReference>